<dbReference type="GO" id="GO:0005829">
    <property type="term" value="C:cytosol"/>
    <property type="evidence" value="ECO:0007669"/>
    <property type="project" value="TreeGrafter"/>
</dbReference>
<name>A0A4R5EVE5_9RHOB</name>
<reference evidence="3 4" key="1">
    <citation type="submission" date="2019-03" db="EMBL/GenBank/DDBJ databases">
        <authorList>
            <person name="Zhang S."/>
        </authorList>
    </citation>
    <scope>NUCLEOTIDE SEQUENCE [LARGE SCALE GENOMIC DNA]</scope>
    <source>
        <strain evidence="3 4">S4J41</strain>
    </source>
</reference>
<dbReference type="PANTHER" id="PTHR11365">
    <property type="entry name" value="5-OXOPROLINASE RELATED"/>
    <property type="match status" value="1"/>
</dbReference>
<feature type="domain" description="Hydantoinase A/oxoprolinase" evidence="1">
    <location>
        <begin position="197"/>
        <end position="334"/>
    </location>
</feature>
<proteinExistence type="predicted"/>
<accession>A0A4R5EVE5</accession>
<organism evidence="3 4">
    <name type="scientific">Antarcticimicrobium sediminis</name>
    <dbReference type="NCBI Taxonomy" id="2546227"/>
    <lineage>
        <taxon>Bacteria</taxon>
        <taxon>Pseudomonadati</taxon>
        <taxon>Pseudomonadota</taxon>
        <taxon>Alphaproteobacteria</taxon>
        <taxon>Rhodobacterales</taxon>
        <taxon>Paracoccaceae</taxon>
        <taxon>Antarcticimicrobium</taxon>
    </lineage>
</organism>
<dbReference type="OrthoDB" id="7856177at2"/>
<dbReference type="Pfam" id="PF05378">
    <property type="entry name" value="Hydant_A_N"/>
    <property type="match status" value="1"/>
</dbReference>
<dbReference type="GO" id="GO:0006749">
    <property type="term" value="P:glutathione metabolic process"/>
    <property type="evidence" value="ECO:0007669"/>
    <property type="project" value="TreeGrafter"/>
</dbReference>
<evidence type="ECO:0000313" key="3">
    <source>
        <dbReference type="EMBL" id="TDE38851.1"/>
    </source>
</evidence>
<dbReference type="InterPro" id="IPR045079">
    <property type="entry name" value="Oxoprolinase-like"/>
</dbReference>
<feature type="domain" description="Hydantoinase A/oxoprolinase" evidence="1">
    <location>
        <begin position="375"/>
        <end position="446"/>
    </location>
</feature>
<sequence>MIRLAVDFGAKFADFVVWDDSAVRILKRPVTGDMAVDLTAGLDALNLDAAVLSELRVVTTAPINALLARMPVPVALLTTRGFADTLRLGRQNRVALYDPVARSPAPAFLVDPQDIHEVGGRLDAKGTVLTPLERADMDAAIAALRNRDIRSVAICLLFSHVNPAQELQLAEAIRSDLPDISISLSHQVDAGPREYERTVSVLTDAWLAARMDAPLHDVRAALRARGFVGELAFGDGRGVLVPDQAAGAHRAILLSGAPAAAAHAAADLSGEGGVIAADIGSLSADMSTAHAGQTRMADSCLLAGVPLREACTDIESVALGGARRVEEGPRGLRFAATGPLAAGPAEAPSLDDALAGLGRLPDAARWSAPFTPAAAVAFAAARMAYALTRYATRRNIDPGRVALAVMGGTGALLAADIAAAMGLDRVLLPRAPGASGAIGLMQAARRSEASARIDRPLPELTPEILGALLDQLEAECPGSGALVYSVTLAAQRQMHPMPLRLAARPESGDQIAQAFGAGFHDEFGIVPPGPGYLFSLSVHRDAVTLTPPMPDLPGIATTGLIATEAGAIWCPEGWTLRRKDMAYLLERSPS</sequence>
<dbReference type="InterPro" id="IPR002821">
    <property type="entry name" value="Hydantoinase_A"/>
</dbReference>
<dbReference type="Pfam" id="PF01968">
    <property type="entry name" value="Hydantoinase_A"/>
    <property type="match status" value="2"/>
</dbReference>
<evidence type="ECO:0000259" key="2">
    <source>
        <dbReference type="Pfam" id="PF05378"/>
    </source>
</evidence>
<evidence type="ECO:0000259" key="1">
    <source>
        <dbReference type="Pfam" id="PF01968"/>
    </source>
</evidence>
<protein>
    <submittedName>
        <fullName evidence="3">Hydantoinase/oxoprolinase family protein</fullName>
    </submittedName>
</protein>
<feature type="domain" description="Hydantoinase/oxoprolinase N-terminal" evidence="2">
    <location>
        <begin position="3"/>
        <end position="175"/>
    </location>
</feature>
<dbReference type="GO" id="GO:0017168">
    <property type="term" value="F:5-oxoprolinase (ATP-hydrolyzing) activity"/>
    <property type="evidence" value="ECO:0007669"/>
    <property type="project" value="TreeGrafter"/>
</dbReference>
<dbReference type="InterPro" id="IPR008040">
    <property type="entry name" value="Hydant_A_N"/>
</dbReference>
<evidence type="ECO:0000313" key="4">
    <source>
        <dbReference type="Proteomes" id="UP000294662"/>
    </source>
</evidence>
<dbReference type="EMBL" id="SMFP01000004">
    <property type="protein sequence ID" value="TDE38851.1"/>
    <property type="molecule type" value="Genomic_DNA"/>
</dbReference>
<dbReference type="Proteomes" id="UP000294662">
    <property type="component" value="Unassembled WGS sequence"/>
</dbReference>
<comment type="caution">
    <text evidence="3">The sequence shown here is derived from an EMBL/GenBank/DDBJ whole genome shotgun (WGS) entry which is preliminary data.</text>
</comment>
<gene>
    <name evidence="3" type="ORF">E1B25_07460</name>
</gene>
<dbReference type="RefSeq" id="WP_132828144.1">
    <property type="nucleotide sequence ID" value="NZ_SMFP01000004.1"/>
</dbReference>
<dbReference type="PANTHER" id="PTHR11365:SF23">
    <property type="entry name" value="HYPOTHETICAL 5-OXOPROLINASE (EUROFUNG)-RELATED"/>
    <property type="match status" value="1"/>
</dbReference>
<dbReference type="AlphaFoldDB" id="A0A4R5EVE5"/>
<keyword evidence="4" id="KW-1185">Reference proteome</keyword>